<evidence type="ECO:0000256" key="6">
    <source>
        <dbReference type="ARBA" id="ARBA00022801"/>
    </source>
</evidence>
<dbReference type="Gene3D" id="2.40.50.140">
    <property type="entry name" value="Nucleic acid-binding proteins"/>
    <property type="match status" value="1"/>
</dbReference>
<keyword evidence="9 15" id="KW-0238">DNA-binding</keyword>
<feature type="region of interest" description="Disordered" evidence="16">
    <location>
        <begin position="836"/>
        <end position="866"/>
    </location>
</feature>
<dbReference type="FunFam" id="3.40.50.300:FF:006125">
    <property type="entry name" value="Retrovirus-related Pol polyprotein LINE-1"/>
    <property type="match status" value="1"/>
</dbReference>
<dbReference type="InterPro" id="IPR031327">
    <property type="entry name" value="MCM"/>
</dbReference>
<dbReference type="PANTHER" id="PTHR11630">
    <property type="entry name" value="DNA REPLICATION LICENSING FACTOR MCM FAMILY MEMBER"/>
    <property type="match status" value="1"/>
</dbReference>
<dbReference type="PRINTS" id="PR01657">
    <property type="entry name" value="MCMFAMILY"/>
</dbReference>
<dbReference type="GO" id="GO:0017116">
    <property type="term" value="F:single-stranded DNA helicase activity"/>
    <property type="evidence" value="ECO:0007669"/>
    <property type="project" value="TreeGrafter"/>
</dbReference>
<comment type="similarity">
    <text evidence="2 15">Belongs to the MCM family.</text>
</comment>
<dbReference type="InterPro" id="IPR001208">
    <property type="entry name" value="MCM_dom"/>
</dbReference>
<dbReference type="Pfam" id="PF00493">
    <property type="entry name" value="MCM"/>
    <property type="match status" value="1"/>
</dbReference>
<dbReference type="CDD" id="cd22247">
    <property type="entry name" value="MCM8_WHD"/>
    <property type="match status" value="1"/>
</dbReference>
<dbReference type="PANTHER" id="PTHR11630:SF47">
    <property type="entry name" value="DNA HELICASE MCM8"/>
    <property type="match status" value="1"/>
</dbReference>
<keyword evidence="8 15" id="KW-0067">ATP-binding</keyword>
<dbReference type="Pfam" id="PF17855">
    <property type="entry name" value="MCM_lid"/>
    <property type="match status" value="1"/>
</dbReference>
<dbReference type="InterPro" id="IPR003593">
    <property type="entry name" value="AAA+_ATPase"/>
</dbReference>
<evidence type="ECO:0000313" key="19">
    <source>
        <dbReference type="Proteomes" id="UP001055712"/>
    </source>
</evidence>
<reference evidence="18" key="2">
    <citation type="submission" date="2020-11" db="EMBL/GenBank/DDBJ databases">
        <authorList>
            <person name="Cecchin M."/>
            <person name="Marcolungo L."/>
            <person name="Rossato M."/>
            <person name="Girolomoni L."/>
            <person name="Cosentino E."/>
            <person name="Cuine S."/>
            <person name="Li-Beisson Y."/>
            <person name="Delledonne M."/>
            <person name="Ballottari M."/>
        </authorList>
    </citation>
    <scope>NUCLEOTIDE SEQUENCE</scope>
    <source>
        <strain evidence="18">211/11P</strain>
        <tissue evidence="18">Whole cell</tissue>
    </source>
</reference>
<evidence type="ECO:0000256" key="1">
    <source>
        <dbReference type="ARBA" id="ARBA00004123"/>
    </source>
</evidence>
<reference evidence="18" key="1">
    <citation type="journal article" date="2019" name="Plant J.">
        <title>Chlorella vulgaris genome assembly and annotation reveals the molecular basis for metabolic acclimation to high light conditions.</title>
        <authorList>
            <person name="Cecchin M."/>
            <person name="Marcolungo L."/>
            <person name="Rossato M."/>
            <person name="Girolomoni L."/>
            <person name="Cosentino E."/>
            <person name="Cuine S."/>
            <person name="Li-Beisson Y."/>
            <person name="Delledonne M."/>
            <person name="Ballottari M."/>
        </authorList>
    </citation>
    <scope>NUCLEOTIDE SEQUENCE</scope>
    <source>
        <strain evidence="18">211/11P</strain>
    </source>
</reference>
<dbReference type="EMBL" id="SIDB01000011">
    <property type="protein sequence ID" value="KAI3426333.1"/>
    <property type="molecule type" value="Genomic_DNA"/>
</dbReference>
<dbReference type="InterPro" id="IPR027417">
    <property type="entry name" value="P-loop_NTPase"/>
</dbReference>
<keyword evidence="19" id="KW-1185">Reference proteome</keyword>
<dbReference type="GO" id="GO:0005524">
    <property type="term" value="F:ATP binding"/>
    <property type="evidence" value="ECO:0007669"/>
    <property type="project" value="UniProtKB-KW"/>
</dbReference>
<evidence type="ECO:0000256" key="10">
    <source>
        <dbReference type="ARBA" id="ARBA00023204"/>
    </source>
</evidence>
<dbReference type="EC" id="3.6.4.12" evidence="3"/>
<dbReference type="InterPro" id="IPR041562">
    <property type="entry name" value="MCM_lid"/>
</dbReference>
<keyword evidence="4 15" id="KW-0547">Nucleotide-binding</keyword>
<keyword evidence="5" id="KW-0227">DNA damage</keyword>
<feature type="compositionally biased region" description="Gly residues" evidence="16">
    <location>
        <begin position="304"/>
        <end position="314"/>
    </location>
</feature>
<dbReference type="SMART" id="SM00382">
    <property type="entry name" value="AAA"/>
    <property type="match status" value="1"/>
</dbReference>
<protein>
    <recommendedName>
        <fullName evidence="14">Probable DNA helicase MCM8</fullName>
        <ecNumber evidence="3">3.6.4.12</ecNumber>
    </recommendedName>
    <alternativeName>
        <fullName evidence="12">Minichromosome maintenance 8</fullName>
    </alternativeName>
</protein>
<sequence>MAMNRLQTRRTDLAGPPQAWGLYFGDAYATDDRRAILVAELVQHFASPAGWQQLLAAEAWHARCLLPLDWQKLVEQSRIRDLPEAMLHAAAEALGCIACAAYEVLFRVREAATRQQLPHLQQPCKVLVRLSNHPGAFKTISSIKADSIGRLVTVRGTIVRSTPAQPLVVEMDFVCGKCGAAQRVPFPDGRFAPPPSCGDNGCRSRTLVPVQSTAACVDWQRVSLQGLPKDERSSLGRVPVPIGVELSEDLVGRCTPGSVATVVGLVKVQNGDAAAGGGGKGGDMKAQCLFLPYIDAVSVSVMGGSRGSQTGGGSEQDQAQCSTAAGAGGCGGEEGGGDGDSFLPPNMPGFSHMDLKFICEFTNGYEGDQLRLLVHSLCPSIFGHELVKAGLLLSLFGGGRKASSSQADMALRGDIHVLLVGDPGLGKSQLLQAAAAAAPRGVYICGNTSSAAGLTASVVREGGEFAFDAGALVVADRGVCCIDEFDKMRSEHQSLLGAMEQQEVSVAKAGMVASLPARTTVLAAANPAEGSYNRGRTLLENLKISPAMLSRFDLVFLLLDRPDGDRDQRLADHVMALHSGLTARAAAARNRLLEGPGGSSAPPLLLTYGRHGGAGGNGGGGAACGGGRVPLLERLKERREGDEPLPTQLLRKYIAYARQYVHPRLSEQAMSVLKDYYLQLRIQSAADPGSLPVTARQLESLVRLCEARARLELREEVTAGDAEDVVELMRQTLDSQVASGGTALGCIDFTRGGGGGGGRPGSQAGERRRYLEALARHCQAKGDAVVEAWEMQDVADRIVLQVPSLHTFIAQLNEAGDLLKKGAGRYQVCGVALRPQPQHSAMGPAASQASGGRGFQQRPSQPPPGW</sequence>
<comment type="caution">
    <text evidence="18">The sequence shown here is derived from an EMBL/GenBank/DDBJ whole genome shotgun (WGS) entry which is preliminary data.</text>
</comment>
<accession>A0A9D4TIG4</accession>
<keyword evidence="10" id="KW-0234">DNA repair</keyword>
<evidence type="ECO:0000256" key="13">
    <source>
        <dbReference type="ARBA" id="ARBA00047995"/>
    </source>
</evidence>
<dbReference type="GO" id="GO:0005634">
    <property type="term" value="C:nucleus"/>
    <property type="evidence" value="ECO:0007669"/>
    <property type="project" value="UniProtKB-SubCell"/>
</dbReference>
<feature type="domain" description="MCM C-terminal AAA(+) ATPase" evidence="17">
    <location>
        <begin position="369"/>
        <end position="574"/>
    </location>
</feature>
<keyword evidence="6" id="KW-0378">Hydrolase</keyword>
<evidence type="ECO:0000256" key="14">
    <source>
        <dbReference type="ARBA" id="ARBA00069556"/>
    </source>
</evidence>
<keyword evidence="7" id="KW-0347">Helicase</keyword>
<dbReference type="SUPFAM" id="SSF50249">
    <property type="entry name" value="Nucleic acid-binding proteins"/>
    <property type="match status" value="1"/>
</dbReference>
<comment type="subcellular location">
    <subcellularLocation>
        <location evidence="1">Nucleus</location>
    </subcellularLocation>
</comment>
<dbReference type="PROSITE" id="PS50051">
    <property type="entry name" value="MCM_2"/>
    <property type="match status" value="1"/>
</dbReference>
<dbReference type="Gene3D" id="2.20.28.10">
    <property type="match status" value="1"/>
</dbReference>
<evidence type="ECO:0000256" key="11">
    <source>
        <dbReference type="ARBA" id="ARBA00023242"/>
    </source>
</evidence>
<gene>
    <name evidence="18" type="ORF">D9Q98_008706</name>
</gene>
<evidence type="ECO:0000256" key="2">
    <source>
        <dbReference type="ARBA" id="ARBA00008010"/>
    </source>
</evidence>
<dbReference type="GO" id="GO:0000724">
    <property type="term" value="P:double-strand break repair via homologous recombination"/>
    <property type="evidence" value="ECO:0007669"/>
    <property type="project" value="UniProtKB-ARBA"/>
</dbReference>
<dbReference type="GO" id="GO:0016787">
    <property type="term" value="F:hydrolase activity"/>
    <property type="evidence" value="ECO:0007669"/>
    <property type="project" value="UniProtKB-KW"/>
</dbReference>
<dbReference type="AlphaFoldDB" id="A0A9D4TIG4"/>
<evidence type="ECO:0000259" key="17">
    <source>
        <dbReference type="PROSITE" id="PS50051"/>
    </source>
</evidence>
<feature type="region of interest" description="Disordered" evidence="16">
    <location>
        <begin position="304"/>
        <end position="327"/>
    </location>
</feature>
<evidence type="ECO:0000256" key="15">
    <source>
        <dbReference type="RuleBase" id="RU004070"/>
    </source>
</evidence>
<evidence type="ECO:0000256" key="3">
    <source>
        <dbReference type="ARBA" id="ARBA00012551"/>
    </source>
</evidence>
<evidence type="ECO:0000256" key="12">
    <source>
        <dbReference type="ARBA" id="ARBA00042306"/>
    </source>
</evidence>
<dbReference type="Pfam" id="PF25051">
    <property type="entry name" value="WHD_MCM8"/>
    <property type="match status" value="1"/>
</dbReference>
<dbReference type="GO" id="GO:0042555">
    <property type="term" value="C:MCM complex"/>
    <property type="evidence" value="ECO:0007669"/>
    <property type="project" value="TreeGrafter"/>
</dbReference>
<dbReference type="InterPro" id="IPR033762">
    <property type="entry name" value="MCM_OB"/>
</dbReference>
<evidence type="ECO:0000256" key="8">
    <source>
        <dbReference type="ARBA" id="ARBA00022840"/>
    </source>
</evidence>
<dbReference type="PROSITE" id="PS00847">
    <property type="entry name" value="MCM_1"/>
    <property type="match status" value="1"/>
</dbReference>
<dbReference type="InterPro" id="IPR012340">
    <property type="entry name" value="NA-bd_OB-fold"/>
</dbReference>
<dbReference type="Gene3D" id="3.40.50.300">
    <property type="entry name" value="P-loop containing nucleotide triphosphate hydrolases"/>
    <property type="match status" value="1"/>
</dbReference>
<dbReference type="InterPro" id="IPR018525">
    <property type="entry name" value="MCM_CS"/>
</dbReference>
<evidence type="ECO:0000256" key="4">
    <source>
        <dbReference type="ARBA" id="ARBA00022741"/>
    </source>
</evidence>
<dbReference type="SMART" id="SM00350">
    <property type="entry name" value="MCM"/>
    <property type="match status" value="1"/>
</dbReference>
<dbReference type="GO" id="GO:0003697">
    <property type="term" value="F:single-stranded DNA binding"/>
    <property type="evidence" value="ECO:0007669"/>
    <property type="project" value="TreeGrafter"/>
</dbReference>
<dbReference type="InterPro" id="IPR056875">
    <property type="entry name" value="MCM8/REC_WHD"/>
</dbReference>
<evidence type="ECO:0000256" key="7">
    <source>
        <dbReference type="ARBA" id="ARBA00022806"/>
    </source>
</evidence>
<keyword evidence="11" id="KW-0539">Nucleus</keyword>
<dbReference type="OrthoDB" id="422555at2759"/>
<dbReference type="FunFam" id="2.20.28.10:FF:000007">
    <property type="entry name" value="DNA helicase MCM8 isoform X1"/>
    <property type="match status" value="1"/>
</dbReference>
<evidence type="ECO:0000256" key="9">
    <source>
        <dbReference type="ARBA" id="ARBA00023125"/>
    </source>
</evidence>
<evidence type="ECO:0000256" key="5">
    <source>
        <dbReference type="ARBA" id="ARBA00022763"/>
    </source>
</evidence>
<evidence type="ECO:0000256" key="16">
    <source>
        <dbReference type="SAM" id="MobiDB-lite"/>
    </source>
</evidence>
<dbReference type="GO" id="GO:0006260">
    <property type="term" value="P:DNA replication"/>
    <property type="evidence" value="ECO:0007669"/>
    <property type="project" value="InterPro"/>
</dbReference>
<dbReference type="SUPFAM" id="SSF52540">
    <property type="entry name" value="P-loop containing nucleoside triphosphate hydrolases"/>
    <property type="match status" value="1"/>
</dbReference>
<evidence type="ECO:0000313" key="18">
    <source>
        <dbReference type="EMBL" id="KAI3426333.1"/>
    </source>
</evidence>
<organism evidence="18 19">
    <name type="scientific">Chlorella vulgaris</name>
    <name type="common">Green alga</name>
    <dbReference type="NCBI Taxonomy" id="3077"/>
    <lineage>
        <taxon>Eukaryota</taxon>
        <taxon>Viridiplantae</taxon>
        <taxon>Chlorophyta</taxon>
        <taxon>core chlorophytes</taxon>
        <taxon>Trebouxiophyceae</taxon>
        <taxon>Chlorellales</taxon>
        <taxon>Chlorellaceae</taxon>
        <taxon>Chlorella clade</taxon>
        <taxon>Chlorella</taxon>
    </lineage>
</organism>
<comment type="catalytic activity">
    <reaction evidence="13">
        <text>ATP + H2O = ADP + phosphate + H(+)</text>
        <dbReference type="Rhea" id="RHEA:13065"/>
        <dbReference type="ChEBI" id="CHEBI:15377"/>
        <dbReference type="ChEBI" id="CHEBI:15378"/>
        <dbReference type="ChEBI" id="CHEBI:30616"/>
        <dbReference type="ChEBI" id="CHEBI:43474"/>
        <dbReference type="ChEBI" id="CHEBI:456216"/>
        <dbReference type="EC" id="3.6.4.12"/>
    </reaction>
</comment>
<dbReference type="Proteomes" id="UP001055712">
    <property type="component" value="Unassembled WGS sequence"/>
</dbReference>
<dbReference type="Pfam" id="PF17207">
    <property type="entry name" value="MCM_OB"/>
    <property type="match status" value="1"/>
</dbReference>
<proteinExistence type="inferred from homology"/>
<name>A0A9D4TIG4_CHLVU</name>